<dbReference type="Proteomes" id="UP001153678">
    <property type="component" value="Unassembled WGS sequence"/>
</dbReference>
<dbReference type="InterPro" id="IPR007588">
    <property type="entry name" value="Znf_FLYWCH"/>
</dbReference>
<reference evidence="5" key="1">
    <citation type="submission" date="2022-08" db="EMBL/GenBank/DDBJ databases">
        <authorList>
            <person name="Kallberg Y."/>
            <person name="Tangrot J."/>
            <person name="Rosling A."/>
        </authorList>
    </citation>
    <scope>NUCLEOTIDE SEQUENCE</scope>
    <source>
        <strain evidence="5">Wild A</strain>
    </source>
</reference>
<dbReference type="OrthoDB" id="2417712at2759"/>
<proteinExistence type="predicted"/>
<evidence type="ECO:0000256" key="2">
    <source>
        <dbReference type="ARBA" id="ARBA00022771"/>
    </source>
</evidence>
<dbReference type="Pfam" id="PF04500">
    <property type="entry name" value="FLYWCH"/>
    <property type="match status" value="1"/>
</dbReference>
<dbReference type="GO" id="GO:0008270">
    <property type="term" value="F:zinc ion binding"/>
    <property type="evidence" value="ECO:0007669"/>
    <property type="project" value="UniProtKB-KW"/>
</dbReference>
<dbReference type="EMBL" id="CAMKVN010001353">
    <property type="protein sequence ID" value="CAI2175382.1"/>
    <property type="molecule type" value="Genomic_DNA"/>
</dbReference>
<keyword evidence="3" id="KW-0862">Zinc</keyword>
<accession>A0A9W4SQD9</accession>
<feature type="domain" description="FLYWCH-type" evidence="4">
    <location>
        <begin position="13"/>
        <end position="53"/>
    </location>
</feature>
<gene>
    <name evidence="5" type="ORF">FWILDA_LOCUS7063</name>
</gene>
<comment type="caution">
    <text evidence="5">The sequence shown here is derived from an EMBL/GenBank/DDBJ whole genome shotgun (WGS) entry which is preliminary data.</text>
</comment>
<evidence type="ECO:0000313" key="6">
    <source>
        <dbReference type="Proteomes" id="UP001153678"/>
    </source>
</evidence>
<keyword evidence="1" id="KW-0479">Metal-binding</keyword>
<evidence type="ECO:0000313" key="5">
    <source>
        <dbReference type="EMBL" id="CAI2175382.1"/>
    </source>
</evidence>
<dbReference type="AlphaFoldDB" id="A0A9W4SQD9"/>
<evidence type="ECO:0000259" key="4">
    <source>
        <dbReference type="Pfam" id="PF04500"/>
    </source>
</evidence>
<protein>
    <submittedName>
        <fullName evidence="5">11792_t:CDS:1</fullName>
    </submittedName>
</protein>
<sequence length="221" mass="25376">MDNEIDNKICEIVTSQKGHNKINVRSYLMVKEKDQNDIYYWCCEKRKSENCKATNGNVVNAVAHIKKQAKETRKSLVQIIQSNITIISEEVATYMSTQNALCASVRKAKMLPEPQSLDGIDIQDSLQYILTNDISDAFDILKPLMPSIADSVVSWFEENYVHGKIQRNSKNTEYSRSLTSSLENIVRKSHIGVYTIIQEFQKEQQVEKIFHGEQRLSQKNI</sequence>
<keyword evidence="6" id="KW-1185">Reference proteome</keyword>
<name>A0A9W4SQD9_9GLOM</name>
<organism evidence="5 6">
    <name type="scientific">Funneliformis geosporum</name>
    <dbReference type="NCBI Taxonomy" id="1117311"/>
    <lineage>
        <taxon>Eukaryota</taxon>
        <taxon>Fungi</taxon>
        <taxon>Fungi incertae sedis</taxon>
        <taxon>Mucoromycota</taxon>
        <taxon>Glomeromycotina</taxon>
        <taxon>Glomeromycetes</taxon>
        <taxon>Glomerales</taxon>
        <taxon>Glomeraceae</taxon>
        <taxon>Funneliformis</taxon>
    </lineage>
</organism>
<keyword evidence="2" id="KW-0863">Zinc-finger</keyword>
<evidence type="ECO:0000256" key="3">
    <source>
        <dbReference type="ARBA" id="ARBA00022833"/>
    </source>
</evidence>
<evidence type="ECO:0000256" key="1">
    <source>
        <dbReference type="ARBA" id="ARBA00022723"/>
    </source>
</evidence>
<dbReference type="Gene3D" id="2.20.25.240">
    <property type="match status" value="1"/>
</dbReference>